<feature type="non-terminal residue" evidence="4">
    <location>
        <position position="169"/>
    </location>
</feature>
<dbReference type="InterPro" id="IPR016164">
    <property type="entry name" value="FAD-linked_Oxase-like_C"/>
</dbReference>
<dbReference type="GO" id="GO:0003824">
    <property type="term" value="F:catalytic activity"/>
    <property type="evidence" value="ECO:0007669"/>
    <property type="project" value="InterPro"/>
</dbReference>
<dbReference type="Pfam" id="PF02913">
    <property type="entry name" value="FAD-oxidase_C"/>
    <property type="match status" value="1"/>
</dbReference>
<keyword evidence="2" id="KW-0274">FAD</keyword>
<organism evidence="4">
    <name type="scientific">Pseudidiomarina aestuarii</name>
    <dbReference type="NCBI Taxonomy" id="624146"/>
    <lineage>
        <taxon>Bacteria</taxon>
        <taxon>Pseudomonadati</taxon>
        <taxon>Pseudomonadota</taxon>
        <taxon>Gammaproteobacteria</taxon>
        <taxon>Alteromonadales</taxon>
        <taxon>Idiomarinaceae</taxon>
        <taxon>Pseudidiomarina</taxon>
    </lineage>
</organism>
<feature type="non-terminal residue" evidence="4">
    <location>
        <position position="1"/>
    </location>
</feature>
<sequence>VETKNFLDNNKKVLLAGMEHLDERYVKAVDYSTKAPRSELPKMVLLIDIVGDDENAVAEASSEVVRLSNAREGEGFVAVSPEARARFWADRARTAAIAKHTNAFKINEDVVIPLERLSEYNDGIERINIIHSTKNKLRIVDAVLQFLSSQPKELKQTIKKLDDSAENDA</sequence>
<name>A0A2T4CRH1_9GAMM</name>
<dbReference type="GO" id="GO:0050660">
    <property type="term" value="F:flavin adenine dinucleotide binding"/>
    <property type="evidence" value="ECO:0007669"/>
    <property type="project" value="InterPro"/>
</dbReference>
<evidence type="ECO:0000256" key="2">
    <source>
        <dbReference type="ARBA" id="ARBA00022827"/>
    </source>
</evidence>
<proteinExistence type="predicted"/>
<dbReference type="EMBL" id="PYVN01000280">
    <property type="protein sequence ID" value="PTB84144.1"/>
    <property type="molecule type" value="Genomic_DNA"/>
</dbReference>
<dbReference type="SUPFAM" id="SSF55103">
    <property type="entry name" value="FAD-linked oxidases, C-terminal domain"/>
    <property type="match status" value="1"/>
</dbReference>
<evidence type="ECO:0000259" key="3">
    <source>
        <dbReference type="Pfam" id="PF02913"/>
    </source>
</evidence>
<dbReference type="InterPro" id="IPR051914">
    <property type="entry name" value="FAD-linked_OxidoTrans_Type4"/>
</dbReference>
<keyword evidence="1" id="KW-0285">Flavoprotein</keyword>
<gene>
    <name evidence="4" type="ORF">C9940_06645</name>
</gene>
<dbReference type="AlphaFoldDB" id="A0A2T4CRH1"/>
<feature type="domain" description="FAD-binding oxidoreductase/transferase type 4 C-terminal" evidence="3">
    <location>
        <begin position="12"/>
        <end position="126"/>
    </location>
</feature>
<evidence type="ECO:0000256" key="1">
    <source>
        <dbReference type="ARBA" id="ARBA00022630"/>
    </source>
</evidence>
<dbReference type="InterPro" id="IPR004113">
    <property type="entry name" value="FAD-bd_oxidored_4_C"/>
</dbReference>
<protein>
    <submittedName>
        <fullName evidence="4">FAD-linked oxidase</fullName>
    </submittedName>
</protein>
<reference evidence="4" key="1">
    <citation type="submission" date="2018-03" db="EMBL/GenBank/DDBJ databases">
        <title>Cross-interface Injection: A General Nanoliter Liquid Handling Method Applied to Single Cells Genome Amplification Automated Nanoliter Liquid Handling Applied to Single Cell Multiple Displacement Amplification.</title>
        <authorList>
            <person name="Yun J."/>
            <person name="Xu P."/>
            <person name="Xu J."/>
            <person name="Dai X."/>
            <person name="Wang Y."/>
            <person name="Zheng X."/>
            <person name="Cao C."/>
            <person name="Yi Q."/>
            <person name="Zhu Y."/>
            <person name="Wang L."/>
            <person name="Dong Z."/>
            <person name="Huang Y."/>
            <person name="Huang L."/>
            <person name="Du W."/>
        </authorList>
    </citation>
    <scope>NUCLEOTIDE SEQUENCE [LARGE SCALE GENOMIC DNA]</scope>
    <source>
        <strain evidence="4">Z-D3-2</strain>
    </source>
</reference>
<accession>A0A2T4CRH1</accession>
<dbReference type="PANTHER" id="PTHR42934:SF2">
    <property type="entry name" value="GLYCOLATE OXIDASE SUBUNIT GLCD"/>
    <property type="match status" value="1"/>
</dbReference>
<dbReference type="PANTHER" id="PTHR42934">
    <property type="entry name" value="GLYCOLATE OXIDASE SUBUNIT GLCD"/>
    <property type="match status" value="1"/>
</dbReference>
<evidence type="ECO:0000313" key="4">
    <source>
        <dbReference type="EMBL" id="PTB84144.1"/>
    </source>
</evidence>
<comment type="caution">
    <text evidence="4">The sequence shown here is derived from an EMBL/GenBank/DDBJ whole genome shotgun (WGS) entry which is preliminary data.</text>
</comment>